<dbReference type="Gene3D" id="3.30.70.2470">
    <property type="entry name" value="Protein-tyrosine phosphatase receptor IA-2 ectodomain"/>
    <property type="match status" value="1"/>
</dbReference>
<keyword evidence="4" id="KW-1185">Reference proteome</keyword>
<evidence type="ECO:0000313" key="4">
    <source>
        <dbReference type="Proteomes" id="UP001460270"/>
    </source>
</evidence>
<name>A0AAW0PZ29_9GOBI</name>
<feature type="region of interest" description="Disordered" evidence="1">
    <location>
        <begin position="1"/>
        <end position="43"/>
    </location>
</feature>
<accession>A0AAW0PZ29</accession>
<dbReference type="Pfam" id="PF11548">
    <property type="entry name" value="Receptor_IA-2"/>
    <property type="match status" value="1"/>
</dbReference>
<evidence type="ECO:0000256" key="1">
    <source>
        <dbReference type="SAM" id="MobiDB-lite"/>
    </source>
</evidence>
<reference evidence="4" key="1">
    <citation type="submission" date="2024-04" db="EMBL/GenBank/DDBJ databases">
        <title>Salinicola lusitanus LLJ914,a marine bacterium isolated from the Okinawa Trough.</title>
        <authorList>
            <person name="Li J."/>
        </authorList>
    </citation>
    <scope>NUCLEOTIDE SEQUENCE [LARGE SCALE GENOMIC DNA]</scope>
</reference>
<feature type="domain" description="Protein-tyrosine phosphatase receptor IA-2 ectodomain" evidence="2">
    <location>
        <begin position="44"/>
        <end position="70"/>
    </location>
</feature>
<gene>
    <name evidence="3" type="ORF">WMY93_000362</name>
</gene>
<dbReference type="InterPro" id="IPR021613">
    <property type="entry name" value="Receptor_IA-2_dom"/>
</dbReference>
<sequence length="126" mass="14866">MRRKRKMGGKRREGVRQERERERRTKPLARGEREREKRNKTNTLVGPAVTFKVSPNPQNVSTADVAQVAGFRRLIRIHKSGFRRRLAQLLDVLWFEINSSWYFELVDSFVLQNLHHCVVTGPQIDR</sequence>
<feature type="compositionally biased region" description="Basic and acidic residues" evidence="1">
    <location>
        <begin position="10"/>
        <end position="39"/>
    </location>
</feature>
<dbReference type="EMBL" id="JBBPFD010000001">
    <property type="protein sequence ID" value="KAK7944634.1"/>
    <property type="molecule type" value="Genomic_DNA"/>
</dbReference>
<proteinExistence type="predicted"/>
<dbReference type="AlphaFoldDB" id="A0AAW0PZ29"/>
<comment type="caution">
    <text evidence="3">The sequence shown here is derived from an EMBL/GenBank/DDBJ whole genome shotgun (WGS) entry which is preliminary data.</text>
</comment>
<organism evidence="3 4">
    <name type="scientific">Mugilogobius chulae</name>
    <name type="common">yellowstripe goby</name>
    <dbReference type="NCBI Taxonomy" id="88201"/>
    <lineage>
        <taxon>Eukaryota</taxon>
        <taxon>Metazoa</taxon>
        <taxon>Chordata</taxon>
        <taxon>Craniata</taxon>
        <taxon>Vertebrata</taxon>
        <taxon>Euteleostomi</taxon>
        <taxon>Actinopterygii</taxon>
        <taxon>Neopterygii</taxon>
        <taxon>Teleostei</taxon>
        <taxon>Neoteleostei</taxon>
        <taxon>Acanthomorphata</taxon>
        <taxon>Gobiaria</taxon>
        <taxon>Gobiiformes</taxon>
        <taxon>Gobioidei</taxon>
        <taxon>Gobiidae</taxon>
        <taxon>Gobionellinae</taxon>
        <taxon>Mugilogobius</taxon>
    </lineage>
</organism>
<protein>
    <recommendedName>
        <fullName evidence="2">Protein-tyrosine phosphatase receptor IA-2 ectodomain domain-containing protein</fullName>
    </recommendedName>
</protein>
<dbReference type="Proteomes" id="UP001460270">
    <property type="component" value="Unassembled WGS sequence"/>
</dbReference>
<evidence type="ECO:0000313" key="3">
    <source>
        <dbReference type="EMBL" id="KAK7944634.1"/>
    </source>
</evidence>
<dbReference type="InterPro" id="IPR038112">
    <property type="entry name" value="Receptor_IA-2_ectodomain_sf"/>
</dbReference>
<evidence type="ECO:0000259" key="2">
    <source>
        <dbReference type="Pfam" id="PF11548"/>
    </source>
</evidence>